<feature type="transmembrane region" description="Helical" evidence="1">
    <location>
        <begin position="101"/>
        <end position="120"/>
    </location>
</feature>
<dbReference type="Proteomes" id="UP001432360">
    <property type="component" value="Plasmid pSchITTGS70d"/>
</dbReference>
<feature type="transmembrane region" description="Helical" evidence="1">
    <location>
        <begin position="224"/>
        <end position="244"/>
    </location>
</feature>
<proteinExistence type="predicted"/>
<dbReference type="EMBL" id="CP133152">
    <property type="protein sequence ID" value="WVT07175.1"/>
    <property type="molecule type" value="Genomic_DNA"/>
</dbReference>
<feature type="transmembrane region" description="Helical" evidence="1">
    <location>
        <begin position="290"/>
        <end position="311"/>
    </location>
</feature>
<keyword evidence="1" id="KW-1133">Transmembrane helix</keyword>
<protein>
    <recommendedName>
        <fullName evidence="4">Dolichyl-phosphate-mannose-protein mannosyltransferase</fullName>
    </recommendedName>
</protein>
<keyword evidence="3" id="KW-1185">Reference proteome</keyword>
<feature type="transmembrane region" description="Helical" evidence="1">
    <location>
        <begin position="182"/>
        <end position="212"/>
    </location>
</feature>
<feature type="transmembrane region" description="Helical" evidence="1">
    <location>
        <begin position="154"/>
        <end position="170"/>
    </location>
</feature>
<keyword evidence="1" id="KW-0472">Membrane</keyword>
<evidence type="ECO:0000313" key="3">
    <source>
        <dbReference type="Proteomes" id="UP001432360"/>
    </source>
</evidence>
<evidence type="ECO:0008006" key="4">
    <source>
        <dbReference type="Google" id="ProtNLM"/>
    </source>
</evidence>
<sequence>MTDIKEATLSPVAVHAPDLKTLLFRAAVIVVSALLLVALLVRVMNYEMRKDEQLYVPPLRLLDQHRLYEDFFYNHPPGSAWLFHWMDKIVGSDQLLLSGRLGVFLAWLLLVAAIGGITYVLTQSALVSWCVAVLAVANDLLLTQTGMTATNNLLPLPFSFLGLGLFVLAVEEERAEPVLAAIAGACLSLAVSFKISAFAFIPPVAIAAFLLPRSYSLRQRLLRVVAPLAGGGLIGGIPILIYLFSAPQRFLAHVLGYHTGPHLQYWQMSNAAGEEAAISIAAKLMLARDVWLSASVAVAVSALLALLFTALRTEANRRPGMVGVVNGPLLIVAGALFCSATLSLVPTPSFPQYFALPLICIPLALALLFRSLDVESRLRMQPVLLAAAMVALVIEAPRFAQFAATAIHPESWTVTRVHEAGVAISQRMAEAGVRGKVATLSPIYPLEGNVDVYLELATGPFAYRTADITEAELAAWYKMTSPTRIAAVLDADPPAALLLGFDEVLERPMQAYAQRNGYLPAADFAFKDRYGTPVLYLRPATQGRSKPAL</sequence>
<feature type="transmembrane region" description="Helical" evidence="1">
    <location>
        <begin position="323"/>
        <end position="344"/>
    </location>
</feature>
<keyword evidence="1" id="KW-0812">Transmembrane</keyword>
<keyword evidence="2" id="KW-0614">Plasmid</keyword>
<reference evidence="2" key="1">
    <citation type="submission" date="2023-08" db="EMBL/GenBank/DDBJ databases">
        <title>Complete genome sequence of Sinorhizobium chiapanecum ITTG S70 isolated from Acaciella angustissima nodules in Chiapas-Mexico.</title>
        <authorList>
            <person name="Rincon-Rosales R."/>
            <person name="Rogel M.A."/>
            <person name="Rincon-Medina C.I."/>
            <person name="Guerrero G."/>
            <person name="Manzano-Gomez L.A."/>
            <person name="Lopez-Lopez A."/>
            <person name="Rincon Molina F.A."/>
            <person name="Martinez-Romero E."/>
        </authorList>
    </citation>
    <scope>NUCLEOTIDE SEQUENCE</scope>
    <source>
        <strain evidence="2">ITTG S70</strain>
        <plasmid evidence="2">pSchITTGS70d</plasmid>
    </source>
</reference>
<name>A0ABZ2BI79_9HYPH</name>
<dbReference type="RefSeq" id="WP_331376194.1">
    <property type="nucleotide sequence ID" value="NZ_CP133152.1"/>
</dbReference>
<feature type="transmembrane region" description="Helical" evidence="1">
    <location>
        <begin position="350"/>
        <end position="370"/>
    </location>
</feature>
<evidence type="ECO:0000256" key="1">
    <source>
        <dbReference type="SAM" id="Phobius"/>
    </source>
</evidence>
<evidence type="ECO:0000313" key="2">
    <source>
        <dbReference type="EMBL" id="WVT07175.1"/>
    </source>
</evidence>
<feature type="transmembrane region" description="Helical" evidence="1">
    <location>
        <begin position="126"/>
        <end position="142"/>
    </location>
</feature>
<organism evidence="2 3">
    <name type="scientific">Sinorhizobium chiapasense</name>
    <dbReference type="NCBI Taxonomy" id="501572"/>
    <lineage>
        <taxon>Bacteria</taxon>
        <taxon>Pseudomonadati</taxon>
        <taxon>Pseudomonadota</taxon>
        <taxon>Alphaproteobacteria</taxon>
        <taxon>Hyphomicrobiales</taxon>
        <taxon>Rhizobiaceae</taxon>
        <taxon>Sinorhizobium/Ensifer group</taxon>
        <taxon>Sinorhizobium</taxon>
    </lineage>
</organism>
<gene>
    <name evidence="2" type="ORF">RB548_30965</name>
</gene>
<accession>A0ABZ2BI79</accession>
<feature type="transmembrane region" description="Helical" evidence="1">
    <location>
        <begin position="22"/>
        <end position="41"/>
    </location>
</feature>
<geneLocation type="plasmid" evidence="2 3">
    <name>pSchITTGS70d</name>
</geneLocation>